<dbReference type="AlphaFoldDB" id="A0A382GWF0"/>
<name>A0A382GWF0_9ZZZZ</name>
<accession>A0A382GWF0</accession>
<evidence type="ECO:0000313" key="1">
    <source>
        <dbReference type="EMBL" id="SVB79047.1"/>
    </source>
</evidence>
<reference evidence="1" key="1">
    <citation type="submission" date="2018-05" db="EMBL/GenBank/DDBJ databases">
        <authorList>
            <person name="Lanie J.A."/>
            <person name="Ng W.-L."/>
            <person name="Kazmierczak K.M."/>
            <person name="Andrzejewski T.M."/>
            <person name="Davidsen T.M."/>
            <person name="Wayne K.J."/>
            <person name="Tettelin H."/>
            <person name="Glass J.I."/>
            <person name="Rusch D."/>
            <person name="Podicherti R."/>
            <person name="Tsui H.-C.T."/>
            <person name="Winkler M.E."/>
        </authorList>
    </citation>
    <scope>NUCLEOTIDE SEQUENCE</scope>
</reference>
<proteinExistence type="predicted"/>
<dbReference type="EMBL" id="UINC01057653">
    <property type="protein sequence ID" value="SVB79047.1"/>
    <property type="molecule type" value="Genomic_DNA"/>
</dbReference>
<feature type="non-terminal residue" evidence="1">
    <location>
        <position position="1"/>
    </location>
</feature>
<gene>
    <name evidence="1" type="ORF">METZ01_LOCUS231901</name>
</gene>
<protein>
    <submittedName>
        <fullName evidence="1">Uncharacterized protein</fullName>
    </submittedName>
</protein>
<sequence>SADVDINQLSGSCVSGAGNSCATPNSHITLDITSDNSVIQINQKDAANDS</sequence>
<organism evidence="1">
    <name type="scientific">marine metagenome</name>
    <dbReference type="NCBI Taxonomy" id="408172"/>
    <lineage>
        <taxon>unclassified sequences</taxon>
        <taxon>metagenomes</taxon>
        <taxon>ecological metagenomes</taxon>
    </lineage>
</organism>